<evidence type="ECO:0000313" key="1">
    <source>
        <dbReference type="EMBL" id="JAD58091.1"/>
    </source>
</evidence>
<sequence>MVQALRVAVRCTCSIPGLRPTMADVVQMLAEAGPPKDNSKDSSGQLPKL</sequence>
<accession>A0A0A9B438</accession>
<protein>
    <submittedName>
        <fullName evidence="1">Uncharacterized protein</fullName>
    </submittedName>
</protein>
<reference evidence="1" key="2">
    <citation type="journal article" date="2015" name="Data Brief">
        <title>Shoot transcriptome of the giant reed, Arundo donax.</title>
        <authorList>
            <person name="Barrero R.A."/>
            <person name="Guerrero F.D."/>
            <person name="Moolhuijzen P."/>
            <person name="Goolsby J.A."/>
            <person name="Tidwell J."/>
            <person name="Bellgard S.E."/>
            <person name="Bellgard M.I."/>
        </authorList>
    </citation>
    <scope>NUCLEOTIDE SEQUENCE</scope>
    <source>
        <tissue evidence="1">Shoot tissue taken approximately 20 cm above the soil surface</tissue>
    </source>
</reference>
<dbReference type="AlphaFoldDB" id="A0A0A9B438"/>
<name>A0A0A9B438_ARUDO</name>
<reference evidence="1" key="1">
    <citation type="submission" date="2014-09" db="EMBL/GenBank/DDBJ databases">
        <authorList>
            <person name="Magalhaes I.L.F."/>
            <person name="Oliveira U."/>
            <person name="Santos F.R."/>
            <person name="Vidigal T.H.D.A."/>
            <person name="Brescovit A.D."/>
            <person name="Santos A.J."/>
        </authorList>
    </citation>
    <scope>NUCLEOTIDE SEQUENCE</scope>
    <source>
        <tissue evidence="1">Shoot tissue taken approximately 20 cm above the soil surface</tissue>
    </source>
</reference>
<organism evidence="1">
    <name type="scientific">Arundo donax</name>
    <name type="common">Giant reed</name>
    <name type="synonym">Donax arundinaceus</name>
    <dbReference type="NCBI Taxonomy" id="35708"/>
    <lineage>
        <taxon>Eukaryota</taxon>
        <taxon>Viridiplantae</taxon>
        <taxon>Streptophyta</taxon>
        <taxon>Embryophyta</taxon>
        <taxon>Tracheophyta</taxon>
        <taxon>Spermatophyta</taxon>
        <taxon>Magnoliopsida</taxon>
        <taxon>Liliopsida</taxon>
        <taxon>Poales</taxon>
        <taxon>Poaceae</taxon>
        <taxon>PACMAD clade</taxon>
        <taxon>Arundinoideae</taxon>
        <taxon>Arundineae</taxon>
        <taxon>Arundo</taxon>
    </lineage>
</organism>
<dbReference type="EMBL" id="GBRH01239804">
    <property type="protein sequence ID" value="JAD58091.1"/>
    <property type="molecule type" value="Transcribed_RNA"/>
</dbReference>
<proteinExistence type="predicted"/>